<evidence type="ECO:0000256" key="4">
    <source>
        <dbReference type="ARBA" id="ARBA00022519"/>
    </source>
</evidence>
<comment type="subcellular location">
    <subcellularLocation>
        <location evidence="1">Cell membrane</location>
    </subcellularLocation>
</comment>
<feature type="domain" description="Multidrug resistance protein MdtA-like alpha-helical hairpin" evidence="8">
    <location>
        <begin position="158"/>
        <end position="226"/>
    </location>
</feature>
<feature type="domain" description="YknX-like C-terminal permuted SH3-like" evidence="11">
    <location>
        <begin position="350"/>
        <end position="418"/>
    </location>
</feature>
<feature type="domain" description="Multidrug resistance protein MdtA-like barrel-sandwich hybrid" evidence="9">
    <location>
        <begin position="117"/>
        <end position="259"/>
    </location>
</feature>
<dbReference type="InterPro" id="IPR058637">
    <property type="entry name" value="YknX-like_C"/>
</dbReference>
<dbReference type="PANTHER" id="PTHR30469:SF12">
    <property type="entry name" value="MULTIDRUG RESISTANCE PROTEIN MDTA"/>
    <property type="match status" value="1"/>
</dbReference>
<dbReference type="AlphaFoldDB" id="A0A2K1Q290"/>
<reference evidence="12 13" key="1">
    <citation type="submission" date="2017-08" db="EMBL/GenBank/DDBJ databases">
        <title>Lysobacter sylvestris genome.</title>
        <authorList>
            <person name="Zhang D.-C."/>
            <person name="Albuquerque L."/>
            <person name="Franca L."/>
            <person name="Froufe H.J.C."/>
            <person name="Barroso C."/>
            <person name="Egas C."/>
            <person name="Da Costa M."/>
            <person name="Margesin R."/>
        </authorList>
    </citation>
    <scope>NUCLEOTIDE SEQUENCE [LARGE SCALE GENOMIC DNA]</scope>
    <source>
        <strain evidence="12 13">AM20-91</strain>
    </source>
</reference>
<evidence type="ECO:0000259" key="9">
    <source>
        <dbReference type="Pfam" id="PF25917"/>
    </source>
</evidence>
<feature type="region of interest" description="Disordered" evidence="6">
    <location>
        <begin position="1"/>
        <end position="24"/>
    </location>
</feature>
<evidence type="ECO:0000256" key="6">
    <source>
        <dbReference type="SAM" id="MobiDB-lite"/>
    </source>
</evidence>
<keyword evidence="7" id="KW-0812">Transmembrane</keyword>
<feature type="transmembrane region" description="Helical" evidence="7">
    <location>
        <begin position="29"/>
        <end position="47"/>
    </location>
</feature>
<protein>
    <submittedName>
        <fullName evidence="12">RND efflux transport protein</fullName>
    </submittedName>
</protein>
<dbReference type="InterPro" id="IPR058624">
    <property type="entry name" value="MdtA-like_HH"/>
</dbReference>
<evidence type="ECO:0000259" key="8">
    <source>
        <dbReference type="Pfam" id="PF25876"/>
    </source>
</evidence>
<dbReference type="OrthoDB" id="9783047at2"/>
<dbReference type="RefSeq" id="WP_103074233.1">
    <property type="nucleotide sequence ID" value="NZ_NPZB01000001.1"/>
</dbReference>
<evidence type="ECO:0000313" key="12">
    <source>
        <dbReference type="EMBL" id="PNS09149.1"/>
    </source>
</evidence>
<evidence type="ECO:0000256" key="2">
    <source>
        <dbReference type="ARBA" id="ARBA00009477"/>
    </source>
</evidence>
<keyword evidence="13" id="KW-1185">Reference proteome</keyword>
<accession>A0A2K1Q290</accession>
<keyword evidence="5 7" id="KW-0472">Membrane</keyword>
<dbReference type="EMBL" id="NPZB01000001">
    <property type="protein sequence ID" value="PNS09149.1"/>
    <property type="molecule type" value="Genomic_DNA"/>
</dbReference>
<dbReference type="PANTHER" id="PTHR30469">
    <property type="entry name" value="MULTIDRUG RESISTANCE PROTEIN MDTA"/>
    <property type="match status" value="1"/>
</dbReference>
<dbReference type="Pfam" id="PF25944">
    <property type="entry name" value="Beta-barrel_RND"/>
    <property type="match status" value="1"/>
</dbReference>
<evidence type="ECO:0000259" key="10">
    <source>
        <dbReference type="Pfam" id="PF25944"/>
    </source>
</evidence>
<evidence type="ECO:0000256" key="1">
    <source>
        <dbReference type="ARBA" id="ARBA00004236"/>
    </source>
</evidence>
<sequence length="459" mass="46653">MSDPQRSSVPPAANGPRLPQKSAHSRRNAVLVVVVLALVGLAAWWFFGRNSGSAQGQGQQRSAGGRGGQRGAGASAAGGGSSSGRGRPSATVGTATAEKANVPLTITAIGTVQPTVTATVRSQVSGVLKAIYFKEGQLVSKGQALAQVDPGPATQSVAQAQGTIARDAAQLAVARQDLKRYQTLLAQDSIAKQQVDTQAALVKQLEGTVAADKAAAGSAQITLGYTTLRAPVSGRIGLRQADIGNYVSPGDANGVAIITTESPMDVEFALPQSQIAQVREASRSSTLPAVALDQTGKKTLAQGSFLTLNNVIDTATGTLKAKARFDNQDGVLFPSEFVNVQLQVGTADQAIVVPVSSVRYGPNGSFVFTLQADQTAKLVNVTTGATVGDKIVIAKGLNGGETVITEGADRIDDGSKVTLADTHANAQAGAATPGTHGSGQHRRGGGAQGTPQGQATPSP</sequence>
<dbReference type="Proteomes" id="UP000236220">
    <property type="component" value="Unassembled WGS sequence"/>
</dbReference>
<comment type="similarity">
    <text evidence="2">Belongs to the membrane fusion protein (MFP) (TC 8.A.1) family.</text>
</comment>
<proteinExistence type="inferred from homology"/>
<dbReference type="Gene3D" id="1.10.287.470">
    <property type="entry name" value="Helix hairpin bin"/>
    <property type="match status" value="1"/>
</dbReference>
<dbReference type="Pfam" id="PF25989">
    <property type="entry name" value="YknX_C"/>
    <property type="match status" value="1"/>
</dbReference>
<evidence type="ECO:0000259" key="11">
    <source>
        <dbReference type="Pfam" id="PF25989"/>
    </source>
</evidence>
<evidence type="ECO:0000256" key="7">
    <source>
        <dbReference type="SAM" id="Phobius"/>
    </source>
</evidence>
<dbReference type="InterPro" id="IPR058625">
    <property type="entry name" value="MdtA-like_BSH"/>
</dbReference>
<dbReference type="Pfam" id="PF25876">
    <property type="entry name" value="HH_MFP_RND"/>
    <property type="match status" value="1"/>
</dbReference>
<gene>
    <name evidence="12" type="ORF">Lysil_0778</name>
</gene>
<keyword evidence="3" id="KW-1003">Cell membrane</keyword>
<dbReference type="InterPro" id="IPR058626">
    <property type="entry name" value="MdtA-like_b-barrel"/>
</dbReference>
<dbReference type="NCBIfam" id="TIGR01730">
    <property type="entry name" value="RND_mfp"/>
    <property type="match status" value="1"/>
</dbReference>
<dbReference type="Gene3D" id="2.40.50.100">
    <property type="match status" value="1"/>
</dbReference>
<feature type="region of interest" description="Disordered" evidence="6">
    <location>
        <begin position="52"/>
        <end position="96"/>
    </location>
</feature>
<dbReference type="GO" id="GO:0015562">
    <property type="term" value="F:efflux transmembrane transporter activity"/>
    <property type="evidence" value="ECO:0007669"/>
    <property type="project" value="TreeGrafter"/>
</dbReference>
<feature type="domain" description="Multidrug resistance protein MdtA-like beta-barrel" evidence="10">
    <location>
        <begin position="263"/>
        <end position="346"/>
    </location>
</feature>
<evidence type="ECO:0000256" key="3">
    <source>
        <dbReference type="ARBA" id="ARBA00022475"/>
    </source>
</evidence>
<name>A0A2K1Q290_9GAMM</name>
<dbReference type="Pfam" id="PF25917">
    <property type="entry name" value="BSH_RND"/>
    <property type="match status" value="1"/>
</dbReference>
<dbReference type="Gene3D" id="2.40.30.170">
    <property type="match status" value="1"/>
</dbReference>
<feature type="compositionally biased region" description="Low complexity" evidence="6">
    <location>
        <begin position="449"/>
        <end position="459"/>
    </location>
</feature>
<feature type="compositionally biased region" description="Low complexity" evidence="6">
    <location>
        <begin position="52"/>
        <end position="63"/>
    </location>
</feature>
<dbReference type="SUPFAM" id="SSF111369">
    <property type="entry name" value="HlyD-like secretion proteins"/>
    <property type="match status" value="1"/>
</dbReference>
<keyword evidence="7" id="KW-1133">Transmembrane helix</keyword>
<dbReference type="InterPro" id="IPR006143">
    <property type="entry name" value="RND_pump_MFP"/>
</dbReference>
<organism evidence="12 13">
    <name type="scientific">Solilutibacter silvestris</name>
    <dbReference type="NCBI Taxonomy" id="1645665"/>
    <lineage>
        <taxon>Bacteria</taxon>
        <taxon>Pseudomonadati</taxon>
        <taxon>Pseudomonadota</taxon>
        <taxon>Gammaproteobacteria</taxon>
        <taxon>Lysobacterales</taxon>
        <taxon>Lysobacteraceae</taxon>
        <taxon>Solilutibacter</taxon>
    </lineage>
</organism>
<feature type="compositionally biased region" description="Gly residues" evidence="6">
    <location>
        <begin position="64"/>
        <end position="83"/>
    </location>
</feature>
<dbReference type="GO" id="GO:1990281">
    <property type="term" value="C:efflux pump complex"/>
    <property type="evidence" value="ECO:0007669"/>
    <property type="project" value="TreeGrafter"/>
</dbReference>
<evidence type="ECO:0000313" key="13">
    <source>
        <dbReference type="Proteomes" id="UP000236220"/>
    </source>
</evidence>
<evidence type="ECO:0000256" key="5">
    <source>
        <dbReference type="ARBA" id="ARBA00023136"/>
    </source>
</evidence>
<feature type="region of interest" description="Disordered" evidence="6">
    <location>
        <begin position="425"/>
        <end position="459"/>
    </location>
</feature>
<comment type="caution">
    <text evidence="12">The sequence shown here is derived from an EMBL/GenBank/DDBJ whole genome shotgun (WGS) entry which is preliminary data.</text>
</comment>
<dbReference type="Gene3D" id="2.40.420.20">
    <property type="match status" value="1"/>
</dbReference>
<keyword evidence="4" id="KW-0997">Cell inner membrane</keyword>